<dbReference type="EMBL" id="ML211108">
    <property type="protein sequence ID" value="TFK88539.1"/>
    <property type="molecule type" value="Genomic_DNA"/>
</dbReference>
<dbReference type="Proteomes" id="UP000308197">
    <property type="component" value="Unassembled WGS sequence"/>
</dbReference>
<organism evidence="1 2">
    <name type="scientific">Polyporus arcularius HHB13444</name>
    <dbReference type="NCBI Taxonomy" id="1314778"/>
    <lineage>
        <taxon>Eukaryota</taxon>
        <taxon>Fungi</taxon>
        <taxon>Dikarya</taxon>
        <taxon>Basidiomycota</taxon>
        <taxon>Agaricomycotina</taxon>
        <taxon>Agaricomycetes</taxon>
        <taxon>Polyporales</taxon>
        <taxon>Polyporaceae</taxon>
        <taxon>Polyporus</taxon>
    </lineage>
</organism>
<dbReference type="InParanoid" id="A0A5C3PI09"/>
<sequence length="104" mass="11968">WVHLHIDTEDTPHDPQHRQRYVYRGLEFKTADLEDASTREAQQVSLGVMPPWFRQRIVELASSVDVAEPHGYGSSRCWVDLLREVMHDGIIEDAKWDEVVGGAE</sequence>
<dbReference type="AlphaFoldDB" id="A0A5C3PI09"/>
<protein>
    <submittedName>
        <fullName evidence="1">Uncharacterized protein</fullName>
    </submittedName>
</protein>
<evidence type="ECO:0000313" key="2">
    <source>
        <dbReference type="Proteomes" id="UP000308197"/>
    </source>
</evidence>
<keyword evidence="2" id="KW-1185">Reference proteome</keyword>
<gene>
    <name evidence="1" type="ORF">K466DRAFT_453297</name>
</gene>
<reference evidence="1 2" key="1">
    <citation type="journal article" date="2019" name="Nat. Ecol. Evol.">
        <title>Megaphylogeny resolves global patterns of mushroom evolution.</title>
        <authorList>
            <person name="Varga T."/>
            <person name="Krizsan K."/>
            <person name="Foldi C."/>
            <person name="Dima B."/>
            <person name="Sanchez-Garcia M."/>
            <person name="Sanchez-Ramirez S."/>
            <person name="Szollosi G.J."/>
            <person name="Szarkandi J.G."/>
            <person name="Papp V."/>
            <person name="Albert L."/>
            <person name="Andreopoulos W."/>
            <person name="Angelini C."/>
            <person name="Antonin V."/>
            <person name="Barry K.W."/>
            <person name="Bougher N.L."/>
            <person name="Buchanan P."/>
            <person name="Buyck B."/>
            <person name="Bense V."/>
            <person name="Catcheside P."/>
            <person name="Chovatia M."/>
            <person name="Cooper J."/>
            <person name="Damon W."/>
            <person name="Desjardin D."/>
            <person name="Finy P."/>
            <person name="Geml J."/>
            <person name="Haridas S."/>
            <person name="Hughes K."/>
            <person name="Justo A."/>
            <person name="Karasinski D."/>
            <person name="Kautmanova I."/>
            <person name="Kiss B."/>
            <person name="Kocsube S."/>
            <person name="Kotiranta H."/>
            <person name="LaButti K.M."/>
            <person name="Lechner B.E."/>
            <person name="Liimatainen K."/>
            <person name="Lipzen A."/>
            <person name="Lukacs Z."/>
            <person name="Mihaltcheva S."/>
            <person name="Morgado L.N."/>
            <person name="Niskanen T."/>
            <person name="Noordeloos M.E."/>
            <person name="Ohm R.A."/>
            <person name="Ortiz-Santana B."/>
            <person name="Ovrebo C."/>
            <person name="Racz N."/>
            <person name="Riley R."/>
            <person name="Savchenko A."/>
            <person name="Shiryaev A."/>
            <person name="Soop K."/>
            <person name="Spirin V."/>
            <person name="Szebenyi C."/>
            <person name="Tomsovsky M."/>
            <person name="Tulloss R.E."/>
            <person name="Uehling J."/>
            <person name="Grigoriev I.V."/>
            <person name="Vagvolgyi C."/>
            <person name="Papp T."/>
            <person name="Martin F.M."/>
            <person name="Miettinen O."/>
            <person name="Hibbett D.S."/>
            <person name="Nagy L.G."/>
        </authorList>
    </citation>
    <scope>NUCLEOTIDE SEQUENCE [LARGE SCALE GENOMIC DNA]</scope>
    <source>
        <strain evidence="1 2">HHB13444</strain>
    </source>
</reference>
<feature type="non-terminal residue" evidence="1">
    <location>
        <position position="1"/>
    </location>
</feature>
<accession>A0A5C3PI09</accession>
<evidence type="ECO:0000313" key="1">
    <source>
        <dbReference type="EMBL" id="TFK88539.1"/>
    </source>
</evidence>
<name>A0A5C3PI09_9APHY</name>
<proteinExistence type="predicted"/>
<feature type="non-terminal residue" evidence="1">
    <location>
        <position position="104"/>
    </location>
</feature>